<dbReference type="RefSeq" id="WP_100014789.1">
    <property type="nucleotide sequence ID" value="NZ_CP024728.1"/>
</dbReference>
<dbReference type="Proteomes" id="UP000230742">
    <property type="component" value="Chromosome 2"/>
</dbReference>
<dbReference type="EMBL" id="CP024728">
    <property type="protein sequence ID" value="ATV31906.1"/>
    <property type="molecule type" value="Genomic_DNA"/>
</dbReference>
<reference evidence="1 2" key="1">
    <citation type="submission" date="2017-11" db="EMBL/GenBank/DDBJ databases">
        <title>Genome sequencing of Prevotella intermedia KCOM 1949.</title>
        <authorList>
            <person name="Kook J.-K."/>
            <person name="Park S.-N."/>
            <person name="Lim Y.K."/>
        </authorList>
    </citation>
    <scope>NUCLEOTIDE SEQUENCE [LARGE SCALE GENOMIC DNA]</scope>
    <source>
        <strain evidence="1 2">KCOM 1949</strain>
    </source>
</reference>
<evidence type="ECO:0000313" key="1">
    <source>
        <dbReference type="EMBL" id="ATV31906.1"/>
    </source>
</evidence>
<organism evidence="1 2">
    <name type="scientific">Prevotella intermedia</name>
    <dbReference type="NCBI Taxonomy" id="28131"/>
    <lineage>
        <taxon>Bacteria</taxon>
        <taxon>Pseudomonadati</taxon>
        <taxon>Bacteroidota</taxon>
        <taxon>Bacteroidia</taxon>
        <taxon>Bacteroidales</taxon>
        <taxon>Prevotellaceae</taxon>
        <taxon>Prevotella</taxon>
    </lineage>
</organism>
<evidence type="ECO:0000313" key="2">
    <source>
        <dbReference type="Proteomes" id="UP000230742"/>
    </source>
</evidence>
<dbReference type="AlphaFoldDB" id="A0A2D3LMU0"/>
<name>A0A2D3LMU0_PREIN</name>
<accession>A0A2D3LMU0</accession>
<proteinExistence type="predicted"/>
<sequence>MDIFENILIALLAASGILCRGHRKPMRCVWGCALSWKSSGTEDGNKGKSRAGQHRAPYGS</sequence>
<gene>
    <name evidence="1" type="ORF">CTM46_10330</name>
</gene>
<protein>
    <submittedName>
        <fullName evidence="1">Uncharacterized protein</fullName>
    </submittedName>
</protein>